<keyword evidence="3" id="KW-1185">Reference proteome</keyword>
<feature type="region of interest" description="Disordered" evidence="1">
    <location>
        <begin position="1"/>
        <end position="117"/>
    </location>
</feature>
<accession>A0ABW5FUI0</accession>
<feature type="region of interest" description="Disordered" evidence="1">
    <location>
        <begin position="369"/>
        <end position="420"/>
    </location>
</feature>
<evidence type="ECO:0000256" key="1">
    <source>
        <dbReference type="SAM" id="MobiDB-lite"/>
    </source>
</evidence>
<comment type="caution">
    <text evidence="2">The sequence shown here is derived from an EMBL/GenBank/DDBJ whole genome shotgun (WGS) entry which is preliminary data.</text>
</comment>
<evidence type="ECO:0000313" key="3">
    <source>
        <dbReference type="Proteomes" id="UP001597417"/>
    </source>
</evidence>
<feature type="compositionally biased region" description="Low complexity" evidence="1">
    <location>
        <begin position="21"/>
        <end position="47"/>
    </location>
</feature>
<feature type="compositionally biased region" description="Low complexity" evidence="1">
    <location>
        <begin position="392"/>
        <end position="406"/>
    </location>
</feature>
<gene>
    <name evidence="2" type="ORF">ACFSXZ_20470</name>
</gene>
<evidence type="ECO:0000313" key="2">
    <source>
        <dbReference type="EMBL" id="MFD2418704.1"/>
    </source>
</evidence>
<feature type="compositionally biased region" description="Acidic residues" evidence="1">
    <location>
        <begin position="85"/>
        <end position="95"/>
    </location>
</feature>
<sequence>MNPPYHPTQPYPGEQPPRPGRQPGTTDTGQAHGGSTEDGSGSSSTGDGRSGGESPEEPPRRGGDRTTPSGSGDSGSSEGSGGEGSGEEGSGEEGSGEGSGGEGGEPPFEPTMPEGQYQTGDEIIGQLQPPEPGDGSDVKALVESAGLEVMAVDWVFQHIAGKSLVDMVIKPLTGDFSKMRQNGEAWRNIANAMKQFSATMSGNAKIVGEDWKGPSGLAHKAYVDVGWKAGLAVEGEIAKVIAKGFDTVADGSEKLAREALKLLKKLVDKLIEIAAKACIPVVGWAAEATTVIDALDIANQIFQIIELIKDIIEKVKAMWQSIQDIGSQLAKIKDIQSLGDAIDIAKNVKGDVTDISGDAKGIAGDAKDIGQTAREIGASHHGEEPSGEESSSEGSSGEGSESESGPRTPAGAGSGHNGQT</sequence>
<feature type="compositionally biased region" description="Pro residues" evidence="1">
    <location>
        <begin position="1"/>
        <end position="20"/>
    </location>
</feature>
<dbReference type="RefSeq" id="WP_378266711.1">
    <property type="nucleotide sequence ID" value="NZ_JBHUKR010000009.1"/>
</dbReference>
<reference evidence="3" key="1">
    <citation type="journal article" date="2019" name="Int. J. Syst. Evol. Microbiol.">
        <title>The Global Catalogue of Microorganisms (GCM) 10K type strain sequencing project: providing services to taxonomists for standard genome sequencing and annotation.</title>
        <authorList>
            <consortium name="The Broad Institute Genomics Platform"/>
            <consortium name="The Broad Institute Genome Sequencing Center for Infectious Disease"/>
            <person name="Wu L."/>
            <person name="Ma J."/>
        </authorList>
    </citation>
    <scope>NUCLEOTIDE SEQUENCE [LARGE SCALE GENOMIC DNA]</scope>
    <source>
        <strain evidence="3">CGMCC 4.7645</strain>
    </source>
</reference>
<dbReference type="Proteomes" id="UP001597417">
    <property type="component" value="Unassembled WGS sequence"/>
</dbReference>
<evidence type="ECO:0008006" key="4">
    <source>
        <dbReference type="Google" id="ProtNLM"/>
    </source>
</evidence>
<name>A0ABW5FUI0_9PSEU</name>
<proteinExistence type="predicted"/>
<protein>
    <recommendedName>
        <fullName evidence="4">WXG100 family type VII secretion target</fullName>
    </recommendedName>
</protein>
<organism evidence="2 3">
    <name type="scientific">Amycolatopsis pigmentata</name>
    <dbReference type="NCBI Taxonomy" id="450801"/>
    <lineage>
        <taxon>Bacteria</taxon>
        <taxon>Bacillati</taxon>
        <taxon>Actinomycetota</taxon>
        <taxon>Actinomycetes</taxon>
        <taxon>Pseudonocardiales</taxon>
        <taxon>Pseudonocardiaceae</taxon>
        <taxon>Amycolatopsis</taxon>
    </lineage>
</organism>
<dbReference type="EMBL" id="JBHUKR010000009">
    <property type="protein sequence ID" value="MFD2418704.1"/>
    <property type="molecule type" value="Genomic_DNA"/>
</dbReference>